<accession>J2YA37</accession>
<sequence length="44" mass="4471">MLSGCETCVVPGGLTRVALREGSLVVRDQGHLGGGGLKETCNAE</sequence>
<evidence type="ECO:0000313" key="1">
    <source>
        <dbReference type="EMBL" id="EJL03759.1"/>
    </source>
</evidence>
<name>J2YA37_PSEFQ</name>
<dbReference type="HOGENOM" id="CLU_3220846_0_0_6"/>
<dbReference type="AlphaFoldDB" id="J2YA37"/>
<dbReference type="EMBL" id="AGBM01000001">
    <property type="protein sequence ID" value="EJL03759.1"/>
    <property type="molecule type" value="Genomic_DNA"/>
</dbReference>
<dbReference type="Proteomes" id="UP000007289">
    <property type="component" value="Chromosome"/>
</dbReference>
<reference evidence="1" key="1">
    <citation type="journal article" date="2012" name="PLoS Genet.">
        <title>Comparative Genomics of Plant-Associated Pseudomonas spp.: Insights into Diversity and Inheritance of Traits Involved in Multitrophic Interactions.</title>
        <authorList>
            <person name="Loper J.E."/>
            <person name="Hassan K.A."/>
            <person name="Mavrodi D.V."/>
            <person name="Davis E.W.II."/>
            <person name="Lim C.K."/>
            <person name="Shaffer B.T."/>
            <person name="Elbourne L.D."/>
            <person name="Stockwell V.O."/>
            <person name="Hartney S.L."/>
            <person name="Breakwell K."/>
            <person name="Henkels M.D."/>
            <person name="Tetu S.G."/>
            <person name="Rangel L.I."/>
            <person name="Kidarsa T.A."/>
            <person name="Wilson N.L."/>
            <person name="van de Mortel J.E."/>
            <person name="Song C."/>
            <person name="Blumhagen R."/>
            <person name="Radune D."/>
            <person name="Hostetler J.B."/>
            <person name="Brinkac L.M."/>
            <person name="Durkin A.S."/>
            <person name="Kluepfel D.A."/>
            <person name="Wechter W.P."/>
            <person name="Anderson A.J."/>
            <person name="Kim Y.C."/>
            <person name="Pierson L.S.III."/>
            <person name="Pierson E.A."/>
            <person name="Lindow S.E."/>
            <person name="Kobayashi D.Y."/>
            <person name="Raaijmakers J.M."/>
            <person name="Weller D.M."/>
            <person name="Thomashow L.S."/>
            <person name="Allen A.E."/>
            <person name="Paulsen I.T."/>
        </authorList>
    </citation>
    <scope>NUCLEOTIDE SEQUENCE [LARGE SCALE GENOMIC DNA]</scope>
    <source>
        <strain evidence="1">Q2-87</strain>
    </source>
</reference>
<comment type="caution">
    <text evidence="1">The sequence shown here is derived from an EMBL/GenBank/DDBJ whole genome shotgun (WGS) entry which is preliminary data.</text>
</comment>
<dbReference type="PATRIC" id="fig|1038922.3.peg.3953"/>
<protein>
    <submittedName>
        <fullName evidence="1">Uncharacterized protein</fullName>
    </submittedName>
</protein>
<proteinExistence type="predicted"/>
<gene>
    <name evidence="1" type="ORF">PflQ2_1568</name>
</gene>
<organism evidence="1">
    <name type="scientific">Pseudomonas fluorescens (strain Q2-87)</name>
    <dbReference type="NCBI Taxonomy" id="1038922"/>
    <lineage>
        <taxon>Bacteria</taxon>
        <taxon>Pseudomonadati</taxon>
        <taxon>Pseudomonadota</taxon>
        <taxon>Gammaproteobacteria</taxon>
        <taxon>Pseudomonadales</taxon>
        <taxon>Pseudomonadaceae</taxon>
        <taxon>Pseudomonas</taxon>
    </lineage>
</organism>